<proteinExistence type="predicted"/>
<dbReference type="EMBL" id="JBHUHY010000034">
    <property type="protein sequence ID" value="MFD2189185.1"/>
    <property type="molecule type" value="Genomic_DNA"/>
</dbReference>
<accession>A0ABW5B361</accession>
<dbReference type="Proteomes" id="UP001597344">
    <property type="component" value="Unassembled WGS sequence"/>
</dbReference>
<gene>
    <name evidence="1" type="ORF">ACFSJT_20460</name>
</gene>
<evidence type="ECO:0000313" key="2">
    <source>
        <dbReference type="Proteomes" id="UP001597344"/>
    </source>
</evidence>
<reference evidence="2" key="1">
    <citation type="journal article" date="2019" name="Int. J. Syst. Evol. Microbiol.">
        <title>The Global Catalogue of Microorganisms (GCM) 10K type strain sequencing project: providing services to taxonomists for standard genome sequencing and annotation.</title>
        <authorList>
            <consortium name="The Broad Institute Genomics Platform"/>
            <consortium name="The Broad Institute Genome Sequencing Center for Infectious Disease"/>
            <person name="Wu L."/>
            <person name="Ma J."/>
        </authorList>
    </citation>
    <scope>NUCLEOTIDE SEQUENCE [LARGE SCALE GENOMIC DNA]</scope>
    <source>
        <strain evidence="2">DT92</strain>
    </source>
</reference>
<organism evidence="1 2">
    <name type="scientific">Aquimarina celericrescens</name>
    <dbReference type="NCBI Taxonomy" id="1964542"/>
    <lineage>
        <taxon>Bacteria</taxon>
        <taxon>Pseudomonadati</taxon>
        <taxon>Bacteroidota</taxon>
        <taxon>Flavobacteriia</taxon>
        <taxon>Flavobacteriales</taxon>
        <taxon>Flavobacteriaceae</taxon>
        <taxon>Aquimarina</taxon>
    </lineage>
</organism>
<dbReference type="RefSeq" id="WP_378322228.1">
    <property type="nucleotide sequence ID" value="NZ_JBHUHY010000034.1"/>
</dbReference>
<name>A0ABW5B361_9FLAO</name>
<sequence length="302" mass="35218">MKNLKIYWLIMLESIFLISCQKPEIQPEQFLPETNLNAKIVRAQRTTNNVSFDVPDQQILDENNAEVLFRNQISGWDNGFASVQSKKLKVTMPKNHHLSNTNSDPFDDGLRCRINVPERDGYELQFDVIFQSNFSFSGGGKVGFGFVVGKGVSGLDTTAIREMQGGSFRVVWDLQNGNHYLCPYVYYQDMVNENGRDFINHRFPLEARKRYTIRLRIESNTTGDNTDGYAKMEISTNYGNTFQTVWEKSDIRWSGNDDPFFRHIRQFYFQNFRGGRGTQYDGDRGDQSVYFDHVKWKPFRRR</sequence>
<keyword evidence="2" id="KW-1185">Reference proteome</keyword>
<protein>
    <submittedName>
        <fullName evidence="1">Uncharacterized protein</fullName>
    </submittedName>
</protein>
<comment type="caution">
    <text evidence="1">The sequence shown here is derived from an EMBL/GenBank/DDBJ whole genome shotgun (WGS) entry which is preliminary data.</text>
</comment>
<evidence type="ECO:0000313" key="1">
    <source>
        <dbReference type="EMBL" id="MFD2189185.1"/>
    </source>
</evidence>
<dbReference type="Gene3D" id="2.60.120.200">
    <property type="match status" value="1"/>
</dbReference>